<proteinExistence type="predicted"/>
<keyword evidence="4 9" id="KW-0548">Nucleotidyltransferase</keyword>
<dbReference type="InterPro" id="IPR004622">
    <property type="entry name" value="DNA_pol_HolB"/>
</dbReference>
<protein>
    <recommendedName>
        <fullName evidence="2">DNA polymerase III subunit delta'</fullName>
        <ecNumber evidence="1">2.7.7.7</ecNumber>
    </recommendedName>
</protein>
<sequence length="337" mass="37443">MNPLHGEPRLHPYPWQADQWQRLCAQHQEGRLSHAYLLKGAPGVGKFAFASAFAGYVLCEQPEGDAACGGCKSCHLFRSGGHPDLRILQPEEGGRVIKVDQVRALIEFASKTAQQGGYRVIIINPAEAMNSNSANALLKSLEEPGAQTLILLVTARQGAMLATINSRCQQLPFTLPQRQQSLDWLAGLSNEESDQLELLLVLADGQPLTALQFANEQMLKERARLIEEIGSITKGKHSPIEIAQRWKDQDLPRLLGWVSGWVADILRLQQGGEETPLNNPDLRAMATYIAKKANTRSLFELQQWINEQRALCQGAGNLNRQLLLEDLLIRWLHLTLG</sequence>
<keyword evidence="3 9" id="KW-0808">Transferase</keyword>
<evidence type="ECO:0000256" key="6">
    <source>
        <dbReference type="ARBA" id="ARBA00022932"/>
    </source>
</evidence>
<reference evidence="9 10" key="2">
    <citation type="submission" date="2018-12" db="EMBL/GenBank/DDBJ databases">
        <title>Simiduia agarivorans gen. nov., sp. nov., a marine, agarolytic bacterium isolated from shallow coastal water from Keelung, Taiwan.</title>
        <authorList>
            <person name="Shieh W.Y."/>
        </authorList>
    </citation>
    <scope>NUCLEOTIDE SEQUENCE [LARGE SCALE GENOMIC DNA]</scope>
    <source>
        <strain evidence="9 10">GTF-13</strain>
    </source>
</reference>
<dbReference type="InterPro" id="IPR050238">
    <property type="entry name" value="DNA_Rep/Repair_Clamp_Loader"/>
</dbReference>
<dbReference type="GO" id="GO:0008408">
    <property type="term" value="F:3'-5' exonuclease activity"/>
    <property type="evidence" value="ECO:0007669"/>
    <property type="project" value="InterPro"/>
</dbReference>
<evidence type="ECO:0000256" key="2">
    <source>
        <dbReference type="ARBA" id="ARBA00014363"/>
    </source>
</evidence>
<dbReference type="SUPFAM" id="SSF52540">
    <property type="entry name" value="P-loop containing nucleoside triphosphate hydrolases"/>
    <property type="match status" value="1"/>
</dbReference>
<evidence type="ECO:0000313" key="9">
    <source>
        <dbReference type="EMBL" id="RRJ84709.1"/>
    </source>
</evidence>
<keyword evidence="10" id="KW-1185">Reference proteome</keyword>
<dbReference type="GO" id="GO:0006261">
    <property type="term" value="P:DNA-templated DNA replication"/>
    <property type="evidence" value="ECO:0007669"/>
    <property type="project" value="TreeGrafter"/>
</dbReference>
<dbReference type="InterPro" id="IPR027417">
    <property type="entry name" value="P-loop_NTPase"/>
</dbReference>
<dbReference type="Gene3D" id="1.20.272.10">
    <property type="match status" value="1"/>
</dbReference>
<comment type="caution">
    <text evidence="9">The sequence shown here is derived from an EMBL/GenBank/DDBJ whole genome shotgun (WGS) entry which is preliminary data.</text>
</comment>
<evidence type="ECO:0000256" key="1">
    <source>
        <dbReference type="ARBA" id="ARBA00012417"/>
    </source>
</evidence>
<dbReference type="EMBL" id="QWEZ01000001">
    <property type="protein sequence ID" value="RRJ84709.1"/>
    <property type="molecule type" value="Genomic_DNA"/>
</dbReference>
<dbReference type="Pfam" id="PF09115">
    <property type="entry name" value="DNApol3-delta_C"/>
    <property type="match status" value="1"/>
</dbReference>
<organism evidence="9 10">
    <name type="scientific">Aestuariirhabdus litorea</name>
    <dbReference type="NCBI Taxonomy" id="2528527"/>
    <lineage>
        <taxon>Bacteria</taxon>
        <taxon>Pseudomonadati</taxon>
        <taxon>Pseudomonadota</taxon>
        <taxon>Gammaproteobacteria</taxon>
        <taxon>Oceanospirillales</taxon>
        <taxon>Aestuariirhabdaceae</taxon>
        <taxon>Aestuariirhabdus</taxon>
    </lineage>
</organism>
<reference evidence="9 10" key="1">
    <citation type="submission" date="2018-08" db="EMBL/GenBank/DDBJ databases">
        <authorList>
            <person name="Khan S.A."/>
        </authorList>
    </citation>
    <scope>NUCLEOTIDE SEQUENCE [LARGE SCALE GENOMIC DNA]</scope>
    <source>
        <strain evidence="9 10">GTF-13</strain>
    </source>
</reference>
<dbReference type="SUPFAM" id="SSF48019">
    <property type="entry name" value="post-AAA+ oligomerization domain-like"/>
    <property type="match status" value="1"/>
</dbReference>
<dbReference type="EC" id="2.7.7.7" evidence="1"/>
<feature type="domain" description="DNA polymerase III delta subunit C-terminal" evidence="8">
    <location>
        <begin position="217"/>
        <end position="331"/>
    </location>
</feature>
<dbReference type="PANTHER" id="PTHR11669">
    <property type="entry name" value="REPLICATION FACTOR C / DNA POLYMERASE III GAMMA-TAU SUBUNIT"/>
    <property type="match status" value="1"/>
</dbReference>
<dbReference type="NCBIfam" id="NF004310">
    <property type="entry name" value="PRK05707.1"/>
    <property type="match status" value="1"/>
</dbReference>
<keyword evidence="6" id="KW-0239">DNA-directed DNA polymerase</keyword>
<dbReference type="Gene3D" id="3.40.50.300">
    <property type="entry name" value="P-loop containing nucleotide triphosphate hydrolases"/>
    <property type="match status" value="1"/>
</dbReference>
<dbReference type="GO" id="GO:0003887">
    <property type="term" value="F:DNA-directed DNA polymerase activity"/>
    <property type="evidence" value="ECO:0007669"/>
    <property type="project" value="UniProtKB-KW"/>
</dbReference>
<dbReference type="InterPro" id="IPR008921">
    <property type="entry name" value="DNA_pol3_clamp-load_cplx_C"/>
</dbReference>
<dbReference type="AlphaFoldDB" id="A0A3P3VTA8"/>
<comment type="catalytic activity">
    <reaction evidence="7">
        <text>DNA(n) + a 2'-deoxyribonucleoside 5'-triphosphate = DNA(n+1) + diphosphate</text>
        <dbReference type="Rhea" id="RHEA:22508"/>
        <dbReference type="Rhea" id="RHEA-COMP:17339"/>
        <dbReference type="Rhea" id="RHEA-COMP:17340"/>
        <dbReference type="ChEBI" id="CHEBI:33019"/>
        <dbReference type="ChEBI" id="CHEBI:61560"/>
        <dbReference type="ChEBI" id="CHEBI:173112"/>
        <dbReference type="EC" id="2.7.7.7"/>
    </reaction>
</comment>
<evidence type="ECO:0000256" key="4">
    <source>
        <dbReference type="ARBA" id="ARBA00022695"/>
    </source>
</evidence>
<name>A0A3P3VTA8_9GAMM</name>
<evidence type="ECO:0000259" key="8">
    <source>
        <dbReference type="Pfam" id="PF09115"/>
    </source>
</evidence>
<dbReference type="Proteomes" id="UP000280792">
    <property type="component" value="Unassembled WGS sequence"/>
</dbReference>
<gene>
    <name evidence="9" type="ORF">D0544_06295</name>
</gene>
<dbReference type="NCBIfam" id="TIGR00678">
    <property type="entry name" value="holB"/>
    <property type="match status" value="1"/>
</dbReference>
<evidence type="ECO:0000256" key="7">
    <source>
        <dbReference type="ARBA" id="ARBA00049244"/>
    </source>
</evidence>
<dbReference type="RefSeq" id="WP_125015139.1">
    <property type="nucleotide sequence ID" value="NZ_QWEZ01000001.1"/>
</dbReference>
<accession>A0A3P3VTA8</accession>
<dbReference type="GO" id="GO:0003677">
    <property type="term" value="F:DNA binding"/>
    <property type="evidence" value="ECO:0007669"/>
    <property type="project" value="InterPro"/>
</dbReference>
<evidence type="ECO:0000313" key="10">
    <source>
        <dbReference type="Proteomes" id="UP000280792"/>
    </source>
</evidence>
<dbReference type="PANTHER" id="PTHR11669:SF8">
    <property type="entry name" value="DNA POLYMERASE III SUBUNIT DELTA"/>
    <property type="match status" value="1"/>
</dbReference>
<evidence type="ECO:0000256" key="3">
    <source>
        <dbReference type="ARBA" id="ARBA00022679"/>
    </source>
</evidence>
<dbReference type="InterPro" id="IPR015199">
    <property type="entry name" value="DNA_pol_III_delta_C"/>
</dbReference>
<dbReference type="Pfam" id="PF13177">
    <property type="entry name" value="DNA_pol3_delta2"/>
    <property type="match status" value="1"/>
</dbReference>
<evidence type="ECO:0000256" key="5">
    <source>
        <dbReference type="ARBA" id="ARBA00022705"/>
    </source>
</evidence>
<dbReference type="GO" id="GO:0009360">
    <property type="term" value="C:DNA polymerase III complex"/>
    <property type="evidence" value="ECO:0007669"/>
    <property type="project" value="InterPro"/>
</dbReference>
<keyword evidence="5" id="KW-0235">DNA replication</keyword>